<dbReference type="PROSITE" id="PS50925">
    <property type="entry name" value="BLUF"/>
    <property type="match status" value="1"/>
</dbReference>
<comment type="caution">
    <text evidence="2">The sequence shown here is derived from an EMBL/GenBank/DDBJ whole genome shotgun (WGS) entry which is preliminary data.</text>
</comment>
<dbReference type="OrthoDB" id="196105at2"/>
<dbReference type="InterPro" id="IPR007024">
    <property type="entry name" value="BLUF_domain"/>
</dbReference>
<keyword evidence="3" id="KW-1185">Reference proteome</keyword>
<sequence>MSKFDRRDRVRQLLYTSKAVAGIVERDVRMIVGASQYRNSLDRITGILLFDGLRFMQFIEGSDVAVSSLMDRLYADVRHREVIVMHDAAAERRSFPIWSMRWVHLDNAHDARRHTITRMVPGTIDPGVRDQFYGFVAPG</sequence>
<evidence type="ECO:0000259" key="1">
    <source>
        <dbReference type="PROSITE" id="PS50925"/>
    </source>
</evidence>
<gene>
    <name evidence="2" type="ORF">EKN06_07195</name>
</gene>
<dbReference type="GO" id="GO:0071949">
    <property type="term" value="F:FAD binding"/>
    <property type="evidence" value="ECO:0007669"/>
    <property type="project" value="InterPro"/>
</dbReference>
<dbReference type="Pfam" id="PF04940">
    <property type="entry name" value="BLUF"/>
    <property type="match status" value="1"/>
</dbReference>
<dbReference type="InterPro" id="IPR036046">
    <property type="entry name" value="Acylphosphatase-like_dom_sf"/>
</dbReference>
<dbReference type="SUPFAM" id="SSF54975">
    <property type="entry name" value="Acylphosphatase/BLUF domain-like"/>
    <property type="match status" value="1"/>
</dbReference>
<dbReference type="EMBL" id="RXOL01000002">
    <property type="protein sequence ID" value="RVQ67708.1"/>
    <property type="molecule type" value="Genomic_DNA"/>
</dbReference>
<reference evidence="2 3" key="1">
    <citation type="submission" date="2018-12" db="EMBL/GenBank/DDBJ databases">
        <title>Croceicoccus ponticola sp. nov., a lipolytic bacterium isolated from seawater.</title>
        <authorList>
            <person name="Yoon J.-H."/>
        </authorList>
    </citation>
    <scope>NUCLEOTIDE SEQUENCE [LARGE SCALE GENOMIC DNA]</scope>
    <source>
        <strain evidence="2 3">GM-16</strain>
    </source>
</reference>
<evidence type="ECO:0000313" key="2">
    <source>
        <dbReference type="EMBL" id="RVQ67708.1"/>
    </source>
</evidence>
<dbReference type="Gene3D" id="3.30.70.100">
    <property type="match status" value="1"/>
</dbReference>
<proteinExistence type="predicted"/>
<feature type="domain" description="BLUF" evidence="1">
    <location>
        <begin position="10"/>
        <end position="101"/>
    </location>
</feature>
<organism evidence="2 3">
    <name type="scientific">Croceicoccus ponticola</name>
    <dbReference type="NCBI Taxonomy" id="2217664"/>
    <lineage>
        <taxon>Bacteria</taxon>
        <taxon>Pseudomonadati</taxon>
        <taxon>Pseudomonadota</taxon>
        <taxon>Alphaproteobacteria</taxon>
        <taxon>Sphingomonadales</taxon>
        <taxon>Erythrobacteraceae</taxon>
        <taxon>Croceicoccus</taxon>
    </lineage>
</organism>
<protein>
    <submittedName>
        <fullName evidence="2">BLUF domain-containing protein</fullName>
    </submittedName>
</protein>
<evidence type="ECO:0000313" key="3">
    <source>
        <dbReference type="Proteomes" id="UP000283003"/>
    </source>
</evidence>
<name>A0A437GYF6_9SPHN</name>
<dbReference type="AlphaFoldDB" id="A0A437GYF6"/>
<dbReference type="Proteomes" id="UP000283003">
    <property type="component" value="Unassembled WGS sequence"/>
</dbReference>
<dbReference type="SMART" id="SM01034">
    <property type="entry name" value="BLUF"/>
    <property type="match status" value="1"/>
</dbReference>
<accession>A0A437GYF6</accession>
<dbReference type="GO" id="GO:0009882">
    <property type="term" value="F:blue light photoreceptor activity"/>
    <property type="evidence" value="ECO:0007669"/>
    <property type="project" value="InterPro"/>
</dbReference>